<evidence type="ECO:0000256" key="1">
    <source>
        <dbReference type="SAM" id="MobiDB-lite"/>
    </source>
</evidence>
<proteinExistence type="predicted"/>
<dbReference type="InterPro" id="IPR011042">
    <property type="entry name" value="6-blade_b-propeller_TolB-like"/>
</dbReference>
<dbReference type="EMBL" id="JADWYK010000020">
    <property type="protein sequence ID" value="MBG8556120.1"/>
    <property type="molecule type" value="Genomic_DNA"/>
</dbReference>
<comment type="caution">
    <text evidence="2">The sequence shown here is derived from an EMBL/GenBank/DDBJ whole genome shotgun (WGS) entry which is preliminary data.</text>
</comment>
<feature type="region of interest" description="Disordered" evidence="1">
    <location>
        <begin position="83"/>
        <end position="104"/>
    </location>
</feature>
<evidence type="ECO:0000313" key="3">
    <source>
        <dbReference type="Proteomes" id="UP000601099"/>
    </source>
</evidence>
<evidence type="ECO:0000313" key="2">
    <source>
        <dbReference type="EMBL" id="MBG8556120.1"/>
    </source>
</evidence>
<dbReference type="Gene3D" id="2.120.10.30">
    <property type="entry name" value="TolB, C-terminal domain"/>
    <property type="match status" value="1"/>
</dbReference>
<dbReference type="RefSeq" id="WP_196957138.1">
    <property type="nucleotide sequence ID" value="NZ_JADWYK010000020.1"/>
</dbReference>
<dbReference type="SUPFAM" id="SSF82171">
    <property type="entry name" value="DPP6 N-terminal domain-like"/>
    <property type="match status" value="1"/>
</dbReference>
<accession>A0ABS0L7J2</accession>
<dbReference type="InterPro" id="IPR011659">
    <property type="entry name" value="WD40"/>
</dbReference>
<dbReference type="Proteomes" id="UP000601099">
    <property type="component" value="Unassembled WGS sequence"/>
</dbReference>
<organism evidence="2 3">
    <name type="scientific">Hymenobacter guriensis</name>
    <dbReference type="NCBI Taxonomy" id="2793065"/>
    <lineage>
        <taxon>Bacteria</taxon>
        <taxon>Pseudomonadati</taxon>
        <taxon>Bacteroidota</taxon>
        <taxon>Cytophagia</taxon>
        <taxon>Cytophagales</taxon>
        <taxon>Hymenobacteraceae</taxon>
        <taxon>Hymenobacter</taxon>
    </lineage>
</organism>
<name>A0ABS0L7J2_9BACT</name>
<gene>
    <name evidence="2" type="ORF">I5L79_21425</name>
</gene>
<sequence length="405" mass="45257">MRPHRWLLYGLLSSCFACQEQAKKAPAAAEQDVAPQPTAAEAVVAATPVVEAHFSWHQAGRSILDVAFAPHTSELALVLQYQRQPAHHDGPPPSPLPANDRSEDPTISLLRTDTRQLTQVDYGWTPAFSPDGQRLAYSYQLRPMPTLRTLASTFTGNPIRLYDRTTRHITTVARPARTFLFEPQFTGPQELVYQIGDTTNGSYAGGVGLLQLNLRTRRTDTLYAVQRSHGHYHLLGGVWPGAGQLYYSVAVPQDHSLWMANTYEHHLYTKRGLAQSFGLSSEAYVDELIGLRPSGEAVLVGQGQDPDNTRYYLSYWRKGRGQRERALPSPFSKAVLSPDGQYLFYLTEEGQAFVLNTDTFHQTPLPTGDGEVQMVQWAADSRRLALIQPDDTRAATDVLHLYRLR</sequence>
<keyword evidence="3" id="KW-1185">Reference proteome</keyword>
<protein>
    <submittedName>
        <fullName evidence="2">PD40 domain-containing protein</fullName>
    </submittedName>
</protein>
<dbReference type="Pfam" id="PF07676">
    <property type="entry name" value="PD40"/>
    <property type="match status" value="1"/>
</dbReference>
<reference evidence="2 3" key="1">
    <citation type="submission" date="2020-11" db="EMBL/GenBank/DDBJ databases">
        <title>Hymenobacter sp.</title>
        <authorList>
            <person name="Kim M.K."/>
        </authorList>
    </citation>
    <scope>NUCLEOTIDE SEQUENCE [LARGE SCALE GENOMIC DNA]</scope>
    <source>
        <strain evidence="2 3">BT594</strain>
    </source>
</reference>